<evidence type="ECO:0000256" key="7">
    <source>
        <dbReference type="ARBA" id="ARBA00022777"/>
    </source>
</evidence>
<evidence type="ECO:0000256" key="4">
    <source>
        <dbReference type="ARBA" id="ARBA00022679"/>
    </source>
</evidence>
<dbReference type="OrthoDB" id="9802794at2"/>
<comment type="pathway">
    <text evidence="12">Nucleotide-sugar biosynthesis; ADP-L-glycero-beta-D-manno-heptose biosynthesis; ADP-L-glycero-beta-D-manno-heptose from D-glycero-beta-D-manno-heptose 7-phosphate: step 1/4.</text>
</comment>
<feature type="active site" evidence="12">
    <location>
        <position position="271"/>
    </location>
</feature>
<evidence type="ECO:0000256" key="11">
    <source>
        <dbReference type="ARBA" id="ARBA00047428"/>
    </source>
</evidence>
<evidence type="ECO:0000313" key="15">
    <source>
        <dbReference type="EMBL" id="SOB80568.1"/>
    </source>
</evidence>
<evidence type="ECO:0000256" key="2">
    <source>
        <dbReference type="ARBA" id="ARBA00003753"/>
    </source>
</evidence>
<dbReference type="UniPathway" id="UPA00958"/>
<dbReference type="SUPFAM" id="SSF53613">
    <property type="entry name" value="Ribokinase-like"/>
    <property type="match status" value="1"/>
</dbReference>
<dbReference type="AlphaFoldDB" id="A0A285QGC0"/>
<dbReference type="Gene3D" id="3.40.50.620">
    <property type="entry name" value="HUPs"/>
    <property type="match status" value="1"/>
</dbReference>
<evidence type="ECO:0000256" key="12">
    <source>
        <dbReference type="HAMAP-Rule" id="MF_01603"/>
    </source>
</evidence>
<comment type="similarity">
    <text evidence="12">In the C-terminal section; belongs to the cytidylyltransferase family.</text>
</comment>
<feature type="domain" description="Cytidyltransferase-like" evidence="14">
    <location>
        <begin position="353"/>
        <end position="447"/>
    </location>
</feature>
<keyword evidence="16" id="KW-1185">Reference proteome</keyword>
<dbReference type="InterPro" id="IPR014729">
    <property type="entry name" value="Rossmann-like_a/b/a_fold"/>
</dbReference>
<dbReference type="NCBIfam" id="TIGR02199">
    <property type="entry name" value="rfaE_dom_II"/>
    <property type="match status" value="1"/>
</dbReference>
<dbReference type="GO" id="GO:0016773">
    <property type="term" value="F:phosphotransferase activity, alcohol group as acceptor"/>
    <property type="evidence" value="ECO:0007669"/>
    <property type="project" value="InterPro"/>
</dbReference>
<dbReference type="NCBIfam" id="TIGR02198">
    <property type="entry name" value="rfaE_dom_I"/>
    <property type="match status" value="1"/>
</dbReference>
<dbReference type="GO" id="GO:0033786">
    <property type="term" value="F:heptose-1-phosphate adenylyltransferase activity"/>
    <property type="evidence" value="ECO:0007669"/>
    <property type="project" value="UniProtKB-UniRule"/>
</dbReference>
<dbReference type="Pfam" id="PF01467">
    <property type="entry name" value="CTP_transf_like"/>
    <property type="match status" value="1"/>
</dbReference>
<dbReference type="RefSeq" id="WP_097062936.1">
    <property type="nucleotide sequence ID" value="NZ_OBMI01000001.1"/>
</dbReference>
<accession>A0A285QGC0</accession>
<dbReference type="PANTHER" id="PTHR46969:SF1">
    <property type="entry name" value="BIFUNCTIONAL PROTEIN HLDE"/>
    <property type="match status" value="1"/>
</dbReference>
<evidence type="ECO:0000256" key="1">
    <source>
        <dbReference type="ARBA" id="ARBA00002319"/>
    </source>
</evidence>
<dbReference type="GO" id="GO:0033785">
    <property type="term" value="F:heptose 7-phosphate kinase activity"/>
    <property type="evidence" value="ECO:0007669"/>
    <property type="project" value="UniProtKB-UniRule"/>
</dbReference>
<evidence type="ECO:0000256" key="10">
    <source>
        <dbReference type="ARBA" id="ARBA00023277"/>
    </source>
</evidence>
<keyword evidence="8 12" id="KW-0067">ATP-binding</keyword>
<dbReference type="EMBL" id="OBMI01000001">
    <property type="protein sequence ID" value="SOB80568.1"/>
    <property type="molecule type" value="Genomic_DNA"/>
</dbReference>
<dbReference type="InterPro" id="IPR023030">
    <property type="entry name" value="Bifunc_HldE"/>
</dbReference>
<dbReference type="GO" id="GO:0097171">
    <property type="term" value="P:ADP-L-glycero-beta-D-manno-heptose biosynthetic process"/>
    <property type="evidence" value="ECO:0007669"/>
    <property type="project" value="UniProtKB-UniPathway"/>
</dbReference>
<comment type="similarity">
    <text evidence="12">In the N-terminal section; belongs to the carbohydrate kinase PfkB family.</text>
</comment>
<dbReference type="GO" id="GO:0009244">
    <property type="term" value="P:lipopolysaccharide core region biosynthetic process"/>
    <property type="evidence" value="ECO:0007669"/>
    <property type="project" value="UniProtKB-UniPathway"/>
</dbReference>
<evidence type="ECO:0000259" key="13">
    <source>
        <dbReference type="Pfam" id="PF00294"/>
    </source>
</evidence>
<dbReference type="InterPro" id="IPR002173">
    <property type="entry name" value="Carboh/pur_kinase_PfkB_CS"/>
</dbReference>
<comment type="function">
    <text evidence="1 12">Catalyzes the phosphorylation of D-glycero-D-manno-heptose 7-phosphate at the C-1 position to selectively form D-glycero-beta-D-manno-heptose-1,7-bisphosphate.</text>
</comment>
<dbReference type="InterPro" id="IPR011914">
    <property type="entry name" value="RfaE_dom_II"/>
</dbReference>
<dbReference type="InterPro" id="IPR011913">
    <property type="entry name" value="RfaE_dom_I"/>
</dbReference>
<feature type="binding site" evidence="12">
    <location>
        <begin position="200"/>
        <end position="203"/>
    </location>
    <ligand>
        <name>ATP</name>
        <dbReference type="ChEBI" id="CHEBI:30616"/>
    </ligand>
</feature>
<dbReference type="CDD" id="cd01172">
    <property type="entry name" value="RfaE_like"/>
    <property type="match status" value="1"/>
</dbReference>
<comment type="pathway">
    <text evidence="12">Nucleotide-sugar biosynthesis; ADP-L-glycero-beta-D-manno-heptose biosynthesis; ADP-L-glycero-beta-D-manno-heptose from D-glycero-beta-D-manno-heptose 7-phosphate: step 3/4.</text>
</comment>
<keyword evidence="9 12" id="KW-0511">Multifunctional enzyme</keyword>
<dbReference type="SUPFAM" id="SSF52374">
    <property type="entry name" value="Nucleotidylyl transferase"/>
    <property type="match status" value="1"/>
</dbReference>
<keyword evidence="10 12" id="KW-0119">Carbohydrate metabolism</keyword>
<feature type="region of interest" description="Cytidylyltransferase" evidence="12">
    <location>
        <begin position="353"/>
        <end position="488"/>
    </location>
</feature>
<reference evidence="15 16" key="1">
    <citation type="submission" date="2017-07" db="EMBL/GenBank/DDBJ databases">
        <authorList>
            <person name="Sun Z.S."/>
            <person name="Albrecht U."/>
            <person name="Echele G."/>
            <person name="Lee C.C."/>
        </authorList>
    </citation>
    <scope>NUCLEOTIDE SEQUENCE [LARGE SCALE GENOMIC DNA]</scope>
    <source>
        <strain evidence="15 16">CGMCC 1.12672</strain>
    </source>
</reference>
<dbReference type="PANTHER" id="PTHR46969">
    <property type="entry name" value="BIFUNCTIONAL PROTEIN HLDE"/>
    <property type="match status" value="1"/>
</dbReference>
<keyword evidence="6 12" id="KW-0547">Nucleotide-binding</keyword>
<proteinExistence type="inferred from homology"/>
<comment type="function">
    <text evidence="2 12">Catalyzes the ADP transfer from ATP to D-glycero-beta-D-manno-heptose 1-phosphate, yielding ADP-D-glycero-beta-D-manno-heptose.</text>
</comment>
<dbReference type="EC" id="2.7.7.70" evidence="12"/>
<dbReference type="Gene3D" id="3.40.1190.20">
    <property type="match status" value="1"/>
</dbReference>
<gene>
    <name evidence="12" type="primary">hldE</name>
    <name evidence="15" type="ORF">SAMN06297144_1126</name>
</gene>
<organism evidence="15 16">
    <name type="scientific">Sphingomonas guangdongensis</name>
    <dbReference type="NCBI Taxonomy" id="1141890"/>
    <lineage>
        <taxon>Bacteria</taxon>
        <taxon>Pseudomonadati</taxon>
        <taxon>Pseudomonadota</taxon>
        <taxon>Alphaproteobacteria</taxon>
        <taxon>Sphingomonadales</taxon>
        <taxon>Sphingomonadaceae</taxon>
        <taxon>Sphingomonas</taxon>
    </lineage>
</organism>
<evidence type="ECO:0000256" key="8">
    <source>
        <dbReference type="ARBA" id="ARBA00022840"/>
    </source>
</evidence>
<evidence type="ECO:0000259" key="14">
    <source>
        <dbReference type="Pfam" id="PF01467"/>
    </source>
</evidence>
<dbReference type="GO" id="GO:0005524">
    <property type="term" value="F:ATP binding"/>
    <property type="evidence" value="ECO:0007669"/>
    <property type="project" value="UniProtKB-UniRule"/>
</dbReference>
<dbReference type="GO" id="GO:0005829">
    <property type="term" value="C:cytosol"/>
    <property type="evidence" value="ECO:0007669"/>
    <property type="project" value="TreeGrafter"/>
</dbReference>
<keyword evidence="5 12" id="KW-0548">Nucleotidyltransferase</keyword>
<comment type="catalytic activity">
    <reaction evidence="11 12">
        <text>D-glycero-beta-D-manno-heptose 1-phosphate + ATP + H(+) = ADP-D-glycero-beta-D-manno-heptose + diphosphate</text>
        <dbReference type="Rhea" id="RHEA:27465"/>
        <dbReference type="ChEBI" id="CHEBI:15378"/>
        <dbReference type="ChEBI" id="CHEBI:30616"/>
        <dbReference type="ChEBI" id="CHEBI:33019"/>
        <dbReference type="ChEBI" id="CHEBI:59967"/>
        <dbReference type="ChEBI" id="CHEBI:61593"/>
        <dbReference type="EC" id="2.7.7.70"/>
    </reaction>
</comment>
<feature type="domain" description="Carbohydrate kinase PfkB" evidence="13">
    <location>
        <begin position="19"/>
        <end position="308"/>
    </location>
</feature>
<dbReference type="NCBIfam" id="TIGR00125">
    <property type="entry name" value="cyt_tran_rel"/>
    <property type="match status" value="1"/>
</dbReference>
<evidence type="ECO:0000256" key="5">
    <source>
        <dbReference type="ARBA" id="ARBA00022695"/>
    </source>
</evidence>
<evidence type="ECO:0000256" key="9">
    <source>
        <dbReference type="ARBA" id="ARBA00023268"/>
    </source>
</evidence>
<dbReference type="Proteomes" id="UP000219494">
    <property type="component" value="Unassembled WGS sequence"/>
</dbReference>
<dbReference type="PROSITE" id="PS00583">
    <property type="entry name" value="PFKB_KINASES_1"/>
    <property type="match status" value="1"/>
</dbReference>
<dbReference type="UniPathway" id="UPA00356">
    <property type="reaction ID" value="UER00437"/>
</dbReference>
<dbReference type="Pfam" id="PF00294">
    <property type="entry name" value="PfkB"/>
    <property type="match status" value="1"/>
</dbReference>
<evidence type="ECO:0000313" key="16">
    <source>
        <dbReference type="Proteomes" id="UP000219494"/>
    </source>
</evidence>
<comment type="subunit">
    <text evidence="12">Homodimer.</text>
</comment>
<dbReference type="EC" id="2.7.1.167" evidence="12"/>
<dbReference type="InterPro" id="IPR029056">
    <property type="entry name" value="Ribokinase-like"/>
</dbReference>
<comment type="pathway">
    <text evidence="3">Bacterial outer membrane biogenesis; LPS core biosynthesis.</text>
</comment>
<feature type="region of interest" description="Ribokinase" evidence="12">
    <location>
        <begin position="1"/>
        <end position="325"/>
    </location>
</feature>
<keyword evidence="4 12" id="KW-0808">Transferase</keyword>
<name>A0A285QGC0_9SPHN</name>
<dbReference type="InterPro" id="IPR011611">
    <property type="entry name" value="PfkB_dom"/>
</dbReference>
<dbReference type="HAMAP" id="MF_01603">
    <property type="entry name" value="HldE"/>
    <property type="match status" value="1"/>
</dbReference>
<keyword evidence="7 12" id="KW-0418">Kinase</keyword>
<sequence>MRRSLAHSLDNISDRRIIVLGDIMLDTFVYGQCARISPEAPIPVVRIEREDVMLGGAGNVARNIAALGGEVMLIGVAGADAAGASLRARVAAEPGISADLVDDGRPTTQKIRYVAGQQQMLRVDIEHTHAAESAALLHAFQRQLPAADAVVLSDYAKGVVTPDLLGQVIAAARAAGKPVIADPKSADVTRYDGVTLLTPNAGEADAATGIACDEDDAAARAAAQLLAAMPTSPAVLVTRGARGMTLARRSGEVAHLPALARAVFDVSGAGDTVVAMLAVALAAGEDVAVAAELANIAAGIAVAKPGTAVVTMQEVAEQMQHDHRLSADSKVVSLPQAERIVADWRRDGARIGFTNGCFDLIHPGHISQLAQARSTCDRLVVGLNTDASVQVLKGPSRPVQREQARATVLAALEVVDLIILFGEDTPLRLIEALRPDVLIKGKDYTVDRIAGADLVLGYGGEIFLADLLPGHSTTSLIARAREPELGGE</sequence>
<dbReference type="InterPro" id="IPR004821">
    <property type="entry name" value="Cyt_trans-like"/>
</dbReference>
<comment type="catalytic activity">
    <reaction evidence="12">
        <text>D-glycero-beta-D-manno-heptose 7-phosphate + ATP = D-glycero-beta-D-manno-heptose 1,7-bisphosphate + ADP + H(+)</text>
        <dbReference type="Rhea" id="RHEA:27473"/>
        <dbReference type="ChEBI" id="CHEBI:15378"/>
        <dbReference type="ChEBI" id="CHEBI:30616"/>
        <dbReference type="ChEBI" id="CHEBI:60204"/>
        <dbReference type="ChEBI" id="CHEBI:60208"/>
        <dbReference type="ChEBI" id="CHEBI:456216"/>
        <dbReference type="EC" id="2.7.1.167"/>
    </reaction>
</comment>
<evidence type="ECO:0000256" key="6">
    <source>
        <dbReference type="ARBA" id="ARBA00022741"/>
    </source>
</evidence>
<evidence type="ECO:0000256" key="3">
    <source>
        <dbReference type="ARBA" id="ARBA00004713"/>
    </source>
</evidence>
<protein>
    <recommendedName>
        <fullName evidence="12">Bifunctional protein HldE</fullName>
    </recommendedName>
    <domain>
        <recommendedName>
            <fullName evidence="12">D-beta-D-heptose 7-phosphate kinase</fullName>
            <ecNumber evidence="12">2.7.1.167</ecNumber>
        </recommendedName>
        <alternativeName>
            <fullName evidence="12">D-beta-D-heptose 7-phosphotransferase</fullName>
        </alternativeName>
        <alternativeName>
            <fullName evidence="12">D-glycero-beta-D-manno-heptose-7-phosphate kinase</fullName>
        </alternativeName>
    </domain>
    <domain>
        <recommendedName>
            <fullName evidence="12">D-beta-D-heptose 1-phosphate adenylyltransferase</fullName>
            <ecNumber evidence="12">2.7.7.70</ecNumber>
        </recommendedName>
        <alternativeName>
            <fullName evidence="12">D-glycero-beta-D-manno-heptose 1-phosphate adenylyltransferase</fullName>
        </alternativeName>
    </domain>
</protein>